<dbReference type="EMBL" id="CM046397">
    <property type="protein sequence ID" value="KAI8536006.1"/>
    <property type="molecule type" value="Genomic_DNA"/>
</dbReference>
<gene>
    <name evidence="1" type="ORF">RHMOL_Rhmol10G0221300</name>
</gene>
<proteinExistence type="predicted"/>
<accession>A0ACC0M4R6</accession>
<name>A0ACC0M4R6_RHOML</name>
<dbReference type="Proteomes" id="UP001062846">
    <property type="component" value="Chromosome 10"/>
</dbReference>
<reference evidence="1" key="1">
    <citation type="submission" date="2022-02" db="EMBL/GenBank/DDBJ databases">
        <title>Plant Genome Project.</title>
        <authorList>
            <person name="Zhang R.-G."/>
        </authorList>
    </citation>
    <scope>NUCLEOTIDE SEQUENCE</scope>
    <source>
        <strain evidence="1">AT1</strain>
    </source>
</reference>
<organism evidence="1 2">
    <name type="scientific">Rhododendron molle</name>
    <name type="common">Chinese azalea</name>
    <name type="synonym">Azalea mollis</name>
    <dbReference type="NCBI Taxonomy" id="49168"/>
    <lineage>
        <taxon>Eukaryota</taxon>
        <taxon>Viridiplantae</taxon>
        <taxon>Streptophyta</taxon>
        <taxon>Embryophyta</taxon>
        <taxon>Tracheophyta</taxon>
        <taxon>Spermatophyta</taxon>
        <taxon>Magnoliopsida</taxon>
        <taxon>eudicotyledons</taxon>
        <taxon>Gunneridae</taxon>
        <taxon>Pentapetalae</taxon>
        <taxon>asterids</taxon>
        <taxon>Ericales</taxon>
        <taxon>Ericaceae</taxon>
        <taxon>Ericoideae</taxon>
        <taxon>Rhodoreae</taxon>
        <taxon>Rhododendron</taxon>
    </lineage>
</organism>
<evidence type="ECO:0000313" key="1">
    <source>
        <dbReference type="EMBL" id="KAI8536006.1"/>
    </source>
</evidence>
<protein>
    <submittedName>
        <fullName evidence="1">Uncharacterized protein</fullName>
    </submittedName>
</protein>
<comment type="caution">
    <text evidence="1">The sequence shown here is derived from an EMBL/GenBank/DDBJ whole genome shotgun (WGS) entry which is preliminary data.</text>
</comment>
<sequence length="156" mass="18301">MLNYYMFSSVMIFVLQSGILSSTRFIFCVSNSTLLTNVIITACPPISYRATCHAFRSAILIESDILQKMVTLLSLPQYFRALCDQHNRREFILISKSRRWTVEYANRFFTIVGWKSFVNAHELLTYHTFVLNPNVHIELHTMVLDPNNCEQIYSWY</sequence>
<keyword evidence="2" id="KW-1185">Reference proteome</keyword>
<evidence type="ECO:0000313" key="2">
    <source>
        <dbReference type="Proteomes" id="UP001062846"/>
    </source>
</evidence>